<evidence type="ECO:0000256" key="3">
    <source>
        <dbReference type="ARBA" id="ARBA00022833"/>
    </source>
</evidence>
<dbReference type="InterPro" id="IPR002893">
    <property type="entry name" value="Znf_MYND"/>
</dbReference>
<sequence>MTTSFCAGCQSHKEESELKACSGCSTVRYCSKECQTEDWKVHKPVCKKLKSDEVWGIKLLCNRDLAALPHSPNSSEPEISRRIEHILLNKNHPVFRQGDLCPTTQAYGFPLLIYSDGIHQRRQTQGSGNQPALCLRMDVENGLAPPHWQIVDPDTCIIARRDYKPLTREAMEACYAFQFMLPSDAYGWPEEDGWAPGREHITRAAFQLFYKKYYRDQNEVGRAQFKPIRRPL</sequence>
<reference evidence="6 7" key="1">
    <citation type="journal article" date="2024" name="J Genomics">
        <title>Draft genome sequencing and assembly of Favolaschia claudopus CIRM-BRFM 2984 isolated from oak limbs.</title>
        <authorList>
            <person name="Navarro D."/>
            <person name="Drula E."/>
            <person name="Chaduli D."/>
            <person name="Cazenave R."/>
            <person name="Ahrendt S."/>
            <person name="Wang J."/>
            <person name="Lipzen A."/>
            <person name="Daum C."/>
            <person name="Barry K."/>
            <person name="Grigoriev I.V."/>
            <person name="Favel A."/>
            <person name="Rosso M.N."/>
            <person name="Martin F."/>
        </authorList>
    </citation>
    <scope>NUCLEOTIDE SEQUENCE [LARGE SCALE GENOMIC DNA]</scope>
    <source>
        <strain evidence="6 7">CIRM-BRFM 2984</strain>
    </source>
</reference>
<name>A0AAV9ZHG3_9AGAR</name>
<evidence type="ECO:0000256" key="4">
    <source>
        <dbReference type="PROSITE-ProRule" id="PRU00134"/>
    </source>
</evidence>
<keyword evidence="1" id="KW-0479">Metal-binding</keyword>
<keyword evidence="3" id="KW-0862">Zinc</keyword>
<dbReference type="GO" id="GO:0008270">
    <property type="term" value="F:zinc ion binding"/>
    <property type="evidence" value="ECO:0007669"/>
    <property type="project" value="UniProtKB-KW"/>
</dbReference>
<evidence type="ECO:0000256" key="2">
    <source>
        <dbReference type="ARBA" id="ARBA00022771"/>
    </source>
</evidence>
<proteinExistence type="predicted"/>
<evidence type="ECO:0000256" key="1">
    <source>
        <dbReference type="ARBA" id="ARBA00022723"/>
    </source>
</evidence>
<evidence type="ECO:0000313" key="7">
    <source>
        <dbReference type="Proteomes" id="UP001362999"/>
    </source>
</evidence>
<dbReference type="Proteomes" id="UP001362999">
    <property type="component" value="Unassembled WGS sequence"/>
</dbReference>
<evidence type="ECO:0000259" key="5">
    <source>
        <dbReference type="PROSITE" id="PS50865"/>
    </source>
</evidence>
<dbReference type="Pfam" id="PF01753">
    <property type="entry name" value="zf-MYND"/>
    <property type="match status" value="1"/>
</dbReference>
<dbReference type="PROSITE" id="PS50865">
    <property type="entry name" value="ZF_MYND_2"/>
    <property type="match status" value="1"/>
</dbReference>
<keyword evidence="2 4" id="KW-0863">Zinc-finger</keyword>
<protein>
    <submittedName>
        <fullName evidence="6">SET domain-containing protein</fullName>
    </submittedName>
</protein>
<evidence type="ECO:0000313" key="6">
    <source>
        <dbReference type="EMBL" id="KAK6981521.1"/>
    </source>
</evidence>
<dbReference type="EMBL" id="JAWWNJ010000149">
    <property type="protein sequence ID" value="KAK6981521.1"/>
    <property type="molecule type" value="Genomic_DNA"/>
</dbReference>
<dbReference type="Gene3D" id="6.10.140.2220">
    <property type="match status" value="1"/>
</dbReference>
<keyword evidence="7" id="KW-1185">Reference proteome</keyword>
<dbReference type="PROSITE" id="PS01360">
    <property type="entry name" value="ZF_MYND_1"/>
    <property type="match status" value="1"/>
</dbReference>
<gene>
    <name evidence="6" type="ORF">R3P38DRAFT_2664023</name>
</gene>
<comment type="caution">
    <text evidence="6">The sequence shown here is derived from an EMBL/GenBank/DDBJ whole genome shotgun (WGS) entry which is preliminary data.</text>
</comment>
<feature type="domain" description="MYND-type" evidence="5">
    <location>
        <begin position="6"/>
        <end position="46"/>
    </location>
</feature>
<dbReference type="SUPFAM" id="SSF144232">
    <property type="entry name" value="HIT/MYND zinc finger-like"/>
    <property type="match status" value="1"/>
</dbReference>
<accession>A0AAV9ZHG3</accession>
<dbReference type="AlphaFoldDB" id="A0AAV9ZHG3"/>
<organism evidence="6 7">
    <name type="scientific">Favolaschia claudopus</name>
    <dbReference type="NCBI Taxonomy" id="2862362"/>
    <lineage>
        <taxon>Eukaryota</taxon>
        <taxon>Fungi</taxon>
        <taxon>Dikarya</taxon>
        <taxon>Basidiomycota</taxon>
        <taxon>Agaricomycotina</taxon>
        <taxon>Agaricomycetes</taxon>
        <taxon>Agaricomycetidae</taxon>
        <taxon>Agaricales</taxon>
        <taxon>Marasmiineae</taxon>
        <taxon>Mycenaceae</taxon>
        <taxon>Favolaschia</taxon>
    </lineage>
</organism>